<dbReference type="EMBL" id="CP002999">
    <property type="protein sequence ID" value="AEM71706.1"/>
    <property type="molecule type" value="Genomic_DNA"/>
</dbReference>
<dbReference type="InterPro" id="IPR029010">
    <property type="entry name" value="ThuA-like"/>
</dbReference>
<sequence length="319" mass="35349">MKPKSSLPKKNVTRRSAISSMAGLTAGVVLASPIACAQAPEKTPEKAPEKTSEKATIFALMGDHYHNADIVRTALTRDIVKDMGISVKMTDDYTSLNAETLQGYQMLIIHRDGRIFPEGNGPIGGGDKMVPSTFNNNFGKGIDEVAVVSDPPLEPTSGEMKAWIQPHQGKAVRDFVENGGSVLFFHNVTDLASTNTDIRDVLGAVYAGHPPIRTFKVKVKRSDHPIMEGITDFVVTDEQHYMEYDKDPEHILMESVNEDGLRHSYQGKDMGTTAPAVWAYEYGKGRVCYLEPGHLLTAHWNPMYQKLKHNAVRWLLRQS</sequence>
<name>G2PQR9_ALLRU</name>
<dbReference type="Pfam" id="PF06283">
    <property type="entry name" value="ThuA"/>
    <property type="match status" value="1"/>
</dbReference>
<reference evidence="4" key="1">
    <citation type="submission" date="2011-08" db="EMBL/GenBank/DDBJ databases">
        <title>The complete genome of Muricauda ruestringensis DSM 13258.</title>
        <authorList>
            <person name="Lucas S."/>
            <person name="Han J."/>
            <person name="Lapidus A."/>
            <person name="Bruce D."/>
            <person name="Goodwin L."/>
            <person name="Pitluck S."/>
            <person name="Peters L."/>
            <person name="Kyrpides N."/>
            <person name="Mavromatis K."/>
            <person name="Ivanova N."/>
            <person name="Ovchinnikova G."/>
            <person name="Teshima H."/>
            <person name="Detter J.C."/>
            <person name="Tapia R."/>
            <person name="Han C."/>
            <person name="Land M."/>
            <person name="Hauser L."/>
            <person name="Markowitz V."/>
            <person name="Cheng J.-F."/>
            <person name="Hugenholtz P."/>
            <person name="Woyke T."/>
            <person name="Wu D."/>
            <person name="Spring S."/>
            <person name="Schroeder M."/>
            <person name="Brambilla E."/>
            <person name="Klenk H.-P."/>
            <person name="Eisen J.A."/>
        </authorList>
    </citation>
    <scope>NUCLEOTIDE SEQUENCE [LARGE SCALE GENOMIC DNA]</scope>
    <source>
        <strain evidence="4">DSM 13258 / LMG 19739 / B1</strain>
    </source>
</reference>
<keyword evidence="4" id="KW-1185">Reference proteome</keyword>
<dbReference type="STRING" id="886377.Murru_2673"/>
<feature type="signal peptide" evidence="1">
    <location>
        <begin position="1"/>
        <end position="31"/>
    </location>
</feature>
<evidence type="ECO:0000313" key="4">
    <source>
        <dbReference type="Proteomes" id="UP000008908"/>
    </source>
</evidence>
<dbReference type="AlphaFoldDB" id="G2PQR9"/>
<dbReference type="Gene3D" id="3.40.50.880">
    <property type="match status" value="1"/>
</dbReference>
<dbReference type="SUPFAM" id="SSF52317">
    <property type="entry name" value="Class I glutamine amidotransferase-like"/>
    <property type="match status" value="1"/>
</dbReference>
<evidence type="ECO:0000256" key="1">
    <source>
        <dbReference type="SAM" id="SignalP"/>
    </source>
</evidence>
<proteinExistence type="predicted"/>
<feature type="chain" id="PRO_5005679601" description="ThuA-like domain-containing protein" evidence="1">
    <location>
        <begin position="32"/>
        <end position="319"/>
    </location>
</feature>
<dbReference type="eggNOG" id="COG3828">
    <property type="taxonomic scope" value="Bacteria"/>
</dbReference>
<dbReference type="PROSITE" id="PS51318">
    <property type="entry name" value="TAT"/>
    <property type="match status" value="1"/>
</dbReference>
<dbReference type="PANTHER" id="PTHR40469">
    <property type="entry name" value="SECRETED GLYCOSYL HYDROLASE"/>
    <property type="match status" value="1"/>
</dbReference>
<accession>G2PQR9</accession>
<organism evidence="3 4">
    <name type="scientific">Allomuricauda ruestringensis (strain DSM 13258 / CIP 107369 / LMG 19739 / B1)</name>
    <name type="common">Muricauda ruestringensis</name>
    <dbReference type="NCBI Taxonomy" id="886377"/>
    <lineage>
        <taxon>Bacteria</taxon>
        <taxon>Pseudomonadati</taxon>
        <taxon>Bacteroidota</taxon>
        <taxon>Flavobacteriia</taxon>
        <taxon>Flavobacteriales</taxon>
        <taxon>Flavobacteriaceae</taxon>
        <taxon>Flagellimonas</taxon>
    </lineage>
</organism>
<feature type="domain" description="ThuA-like" evidence="2">
    <location>
        <begin position="162"/>
        <end position="314"/>
    </location>
</feature>
<dbReference type="PANTHER" id="PTHR40469:SF2">
    <property type="entry name" value="GALACTOSE-BINDING DOMAIN-LIKE SUPERFAMILY PROTEIN"/>
    <property type="match status" value="1"/>
</dbReference>
<dbReference type="InterPro" id="IPR029062">
    <property type="entry name" value="Class_I_gatase-like"/>
</dbReference>
<dbReference type="InterPro" id="IPR006311">
    <property type="entry name" value="TAT_signal"/>
</dbReference>
<dbReference type="KEGG" id="mrs:Murru_2673"/>
<protein>
    <recommendedName>
        <fullName evidence="2">ThuA-like domain-containing protein</fullName>
    </recommendedName>
</protein>
<keyword evidence="1" id="KW-0732">Signal</keyword>
<reference evidence="3 4" key="2">
    <citation type="journal article" date="2012" name="Stand. Genomic Sci.">
        <title>Complete genome sequence of the facultatively anaerobic, appendaged bacterium Muricauda ruestringensis type strain (B1(T)).</title>
        <authorList>
            <person name="Huntemann M."/>
            <person name="Teshima H."/>
            <person name="Lapidus A."/>
            <person name="Nolan M."/>
            <person name="Lucas S."/>
            <person name="Hammon N."/>
            <person name="Deshpande S."/>
            <person name="Cheng J.F."/>
            <person name="Tapia R."/>
            <person name="Goodwin L.A."/>
            <person name="Pitluck S."/>
            <person name="Liolios K."/>
            <person name="Pagani I."/>
            <person name="Ivanova N."/>
            <person name="Mavromatis K."/>
            <person name="Mikhailova N."/>
            <person name="Pati A."/>
            <person name="Chen A."/>
            <person name="Palaniappan K."/>
            <person name="Land M."/>
            <person name="Hauser L."/>
            <person name="Pan C."/>
            <person name="Brambilla E.M."/>
            <person name="Rohde M."/>
            <person name="Spring S."/>
            <person name="Goker M."/>
            <person name="Detter J.C."/>
            <person name="Bristow J."/>
            <person name="Eisen J.A."/>
            <person name="Markowitz V."/>
            <person name="Hugenholtz P."/>
            <person name="Kyrpides N.C."/>
            <person name="Klenk H.P."/>
            <person name="Woyke T."/>
        </authorList>
    </citation>
    <scope>NUCLEOTIDE SEQUENCE [LARGE SCALE GENOMIC DNA]</scope>
    <source>
        <strain evidence="4">DSM 13258 / LMG 19739 / B1</strain>
    </source>
</reference>
<evidence type="ECO:0000259" key="2">
    <source>
        <dbReference type="Pfam" id="PF06283"/>
    </source>
</evidence>
<dbReference type="HOGENOM" id="CLU_871027_0_0_10"/>
<gene>
    <name evidence="3" type="ordered locus">Murru_2673</name>
</gene>
<dbReference type="Proteomes" id="UP000008908">
    <property type="component" value="Chromosome"/>
</dbReference>
<evidence type="ECO:0000313" key="3">
    <source>
        <dbReference type="EMBL" id="AEM71706.1"/>
    </source>
</evidence>